<organism evidence="1">
    <name type="scientific">marine metagenome</name>
    <dbReference type="NCBI Taxonomy" id="408172"/>
    <lineage>
        <taxon>unclassified sequences</taxon>
        <taxon>metagenomes</taxon>
        <taxon>ecological metagenomes</taxon>
    </lineage>
</organism>
<sequence>VNISSKEIKQWVLAEGFQKVGIASAKLIPHA</sequence>
<name>A0A382EKC7_9ZZZZ</name>
<accession>A0A382EKC7</accession>
<gene>
    <name evidence="1" type="ORF">METZ01_LOCUS204014</name>
</gene>
<protein>
    <submittedName>
        <fullName evidence="1">Uncharacterized protein</fullName>
    </submittedName>
</protein>
<dbReference type="AlphaFoldDB" id="A0A382EKC7"/>
<reference evidence="1" key="1">
    <citation type="submission" date="2018-05" db="EMBL/GenBank/DDBJ databases">
        <authorList>
            <person name="Lanie J.A."/>
            <person name="Ng W.-L."/>
            <person name="Kazmierczak K.M."/>
            <person name="Andrzejewski T.M."/>
            <person name="Davidsen T.M."/>
            <person name="Wayne K.J."/>
            <person name="Tettelin H."/>
            <person name="Glass J.I."/>
            <person name="Rusch D."/>
            <person name="Podicherti R."/>
            <person name="Tsui H.-C.T."/>
            <person name="Winkler M.E."/>
        </authorList>
    </citation>
    <scope>NUCLEOTIDE SEQUENCE</scope>
</reference>
<feature type="non-terminal residue" evidence="1">
    <location>
        <position position="31"/>
    </location>
</feature>
<dbReference type="EMBL" id="UINC01044981">
    <property type="protein sequence ID" value="SVB51160.1"/>
    <property type="molecule type" value="Genomic_DNA"/>
</dbReference>
<feature type="non-terminal residue" evidence="1">
    <location>
        <position position="1"/>
    </location>
</feature>
<evidence type="ECO:0000313" key="1">
    <source>
        <dbReference type="EMBL" id="SVB51160.1"/>
    </source>
</evidence>
<proteinExistence type="predicted"/>